<keyword evidence="3" id="KW-0732">Signal</keyword>
<comment type="similarity">
    <text evidence="2">Belongs to the glycosyl hydrolase 88 family.</text>
</comment>
<keyword evidence="5" id="KW-1185">Reference proteome</keyword>
<dbReference type="RefSeq" id="WP_119076449.1">
    <property type="nucleotide sequence ID" value="NZ_CP029600.1"/>
</dbReference>
<name>A0ABN5LMU6_9BACT</name>
<gene>
    <name evidence="4" type="ORF">DLD77_02875</name>
</gene>
<dbReference type="InterPro" id="IPR052369">
    <property type="entry name" value="UG_Glycosaminoglycan_Hydrolase"/>
</dbReference>
<proteinExistence type="inferred from homology"/>
<dbReference type="Gene3D" id="1.50.10.10">
    <property type="match status" value="1"/>
</dbReference>
<keyword evidence="1 4" id="KW-0378">Hydrolase</keyword>
<evidence type="ECO:0000256" key="3">
    <source>
        <dbReference type="SAM" id="SignalP"/>
    </source>
</evidence>
<evidence type="ECO:0000256" key="1">
    <source>
        <dbReference type="ARBA" id="ARBA00022801"/>
    </source>
</evidence>
<dbReference type="PANTHER" id="PTHR36845:SF1">
    <property type="entry name" value="HYDROLASE, PUTATIVE (AFU_ORTHOLOGUE AFUA_7G05090)-RELATED"/>
    <property type="match status" value="1"/>
</dbReference>
<evidence type="ECO:0000256" key="2">
    <source>
        <dbReference type="ARBA" id="ARBA00038358"/>
    </source>
</evidence>
<sequence>MKSKIVFLLLMAWGAAAHAQTKLSTRQMKALVNESLRFSATQYKHMMQALPDSVFPRATNKDGSLMTAKYNWWTAGFYPGSCWYLYEYTKDPAFKQEAEKRQQYLLPDQYRTNTHDLGFLMYCSFGNGLRLIGTPAYNDVLMTSSRSLITRYKPTIKAIRSWDHGRWQCPVIIDNMMNLEMLAWATRHSGDSTFIKIAIDHANTTIKNHFREDYSSYHVVDYDTATGQVLAKKTHQGHSDASAWSRGQAWGLYGYTMMYRETKDKKYLDQARHIADYMLNHPRMPKDLVPYYDYDAPEIPNAIRDASAAAVMSSALLELSRYTNKQERKRYWNAGADALASLAGPAYRAKEGENNNFILMHSTGSMPGKSEIDVPLSYADYYFLEALLRYKNWAGKR</sequence>
<dbReference type="Proteomes" id="UP000246099">
    <property type="component" value="Chromosome"/>
</dbReference>
<reference evidence="4 5" key="1">
    <citation type="submission" date="2018-05" db="EMBL/GenBank/DDBJ databases">
        <title>Chitinophaga sp. nov., isolated from rhizosphere soil of Alhagi.</title>
        <authorList>
            <person name="Liu Y."/>
        </authorList>
    </citation>
    <scope>NUCLEOTIDE SEQUENCE [LARGE SCALE GENOMIC DNA]</scope>
    <source>
        <strain evidence="4 5">T22</strain>
    </source>
</reference>
<dbReference type="EMBL" id="CP029600">
    <property type="protein sequence ID" value="AWO00712.1"/>
    <property type="molecule type" value="Genomic_DNA"/>
</dbReference>
<protein>
    <submittedName>
        <fullName evidence="4">Glucuronyl hydrolase</fullName>
    </submittedName>
</protein>
<dbReference type="SUPFAM" id="SSF48208">
    <property type="entry name" value="Six-hairpin glycosidases"/>
    <property type="match status" value="1"/>
</dbReference>
<dbReference type="InterPro" id="IPR008928">
    <property type="entry name" value="6-hairpin_glycosidase_sf"/>
</dbReference>
<dbReference type="InterPro" id="IPR012341">
    <property type="entry name" value="6hp_glycosidase-like_sf"/>
</dbReference>
<organism evidence="4 5">
    <name type="scientific">Chitinophaga alhagiae</name>
    <dbReference type="NCBI Taxonomy" id="2203219"/>
    <lineage>
        <taxon>Bacteria</taxon>
        <taxon>Pseudomonadati</taxon>
        <taxon>Bacteroidota</taxon>
        <taxon>Chitinophagia</taxon>
        <taxon>Chitinophagales</taxon>
        <taxon>Chitinophagaceae</taxon>
        <taxon>Chitinophaga</taxon>
    </lineage>
</organism>
<evidence type="ECO:0000313" key="5">
    <source>
        <dbReference type="Proteomes" id="UP000246099"/>
    </source>
</evidence>
<dbReference type="PANTHER" id="PTHR36845">
    <property type="entry name" value="HYDROLASE, PUTATIVE (AFU_ORTHOLOGUE AFUA_7G05090)-RELATED"/>
    <property type="match status" value="1"/>
</dbReference>
<feature type="signal peptide" evidence="3">
    <location>
        <begin position="1"/>
        <end position="19"/>
    </location>
</feature>
<accession>A0ABN5LMU6</accession>
<evidence type="ECO:0000313" key="4">
    <source>
        <dbReference type="EMBL" id="AWO00712.1"/>
    </source>
</evidence>
<dbReference type="GO" id="GO:0016787">
    <property type="term" value="F:hydrolase activity"/>
    <property type="evidence" value="ECO:0007669"/>
    <property type="project" value="UniProtKB-KW"/>
</dbReference>
<feature type="chain" id="PRO_5047277379" evidence="3">
    <location>
        <begin position="20"/>
        <end position="397"/>
    </location>
</feature>